<organism evidence="1">
    <name type="scientific">marine sediment metagenome</name>
    <dbReference type="NCBI Taxonomy" id="412755"/>
    <lineage>
        <taxon>unclassified sequences</taxon>
        <taxon>metagenomes</taxon>
        <taxon>ecological metagenomes</taxon>
    </lineage>
</organism>
<dbReference type="AlphaFoldDB" id="X1D2P5"/>
<gene>
    <name evidence="1" type="ORF">S01H4_47842</name>
</gene>
<protein>
    <submittedName>
        <fullName evidence="1">Uncharacterized protein</fullName>
    </submittedName>
</protein>
<reference evidence="1" key="1">
    <citation type="journal article" date="2014" name="Front. Microbiol.">
        <title>High frequency of phylogenetically diverse reductive dehalogenase-homologous genes in deep subseafloor sedimentary metagenomes.</title>
        <authorList>
            <person name="Kawai M."/>
            <person name="Futagami T."/>
            <person name="Toyoda A."/>
            <person name="Takaki Y."/>
            <person name="Nishi S."/>
            <person name="Hori S."/>
            <person name="Arai W."/>
            <person name="Tsubouchi T."/>
            <person name="Morono Y."/>
            <person name="Uchiyama I."/>
            <person name="Ito T."/>
            <person name="Fujiyama A."/>
            <person name="Inagaki F."/>
            <person name="Takami H."/>
        </authorList>
    </citation>
    <scope>NUCLEOTIDE SEQUENCE</scope>
    <source>
        <strain evidence="1">Expedition CK06-06</strain>
    </source>
</reference>
<dbReference type="EMBL" id="BART01026906">
    <property type="protein sequence ID" value="GAH02500.1"/>
    <property type="molecule type" value="Genomic_DNA"/>
</dbReference>
<evidence type="ECO:0000313" key="1">
    <source>
        <dbReference type="EMBL" id="GAH02500.1"/>
    </source>
</evidence>
<proteinExistence type="predicted"/>
<comment type="caution">
    <text evidence="1">The sequence shown here is derived from an EMBL/GenBank/DDBJ whole genome shotgun (WGS) entry which is preliminary data.</text>
</comment>
<name>X1D2P5_9ZZZZ</name>
<accession>X1D2P5</accession>
<sequence>PSYEQAQAGQEKDVDPISETILELLGEELARRVLRPKSEAVA</sequence>
<feature type="non-terminal residue" evidence="1">
    <location>
        <position position="1"/>
    </location>
</feature>